<keyword evidence="2" id="KW-1185">Reference proteome</keyword>
<sequence>MSVVDGEFRFKKDLCCDRGEEIKVGPQDIVDIFGLPGSGVQLRREASTIGRGGSGLNIDTSYFSSFTDDLIFNGRIDWATHVYTTLINGIDGFLGPKQREYVSGCVVILQVIYADVVSGDRRRRNEQRPRIELFNKWGDEEMNNLLRNISDYANPKMVR</sequence>
<dbReference type="AlphaFoldDB" id="A0A1R3JPN1"/>
<name>A0A1R3JPN1_COCAP</name>
<protein>
    <submittedName>
        <fullName evidence="1">Uncharacterized protein</fullName>
    </submittedName>
</protein>
<dbReference type="Proteomes" id="UP000188268">
    <property type="component" value="Unassembled WGS sequence"/>
</dbReference>
<dbReference type="OrthoDB" id="10608764at2759"/>
<dbReference type="EMBL" id="AWWV01007357">
    <property type="protein sequence ID" value="OMO96785.1"/>
    <property type="molecule type" value="Genomic_DNA"/>
</dbReference>
<accession>A0A1R3JPN1</accession>
<comment type="caution">
    <text evidence="1">The sequence shown here is derived from an EMBL/GenBank/DDBJ whole genome shotgun (WGS) entry which is preliminary data.</text>
</comment>
<dbReference type="Gramene" id="OMO96785">
    <property type="protein sequence ID" value="OMO96785"/>
    <property type="gene ID" value="CCACVL1_04771"/>
</dbReference>
<gene>
    <name evidence="1" type="ORF">CCACVL1_04771</name>
</gene>
<reference evidence="1 2" key="1">
    <citation type="submission" date="2013-09" db="EMBL/GenBank/DDBJ databases">
        <title>Corchorus capsularis genome sequencing.</title>
        <authorList>
            <person name="Alam M."/>
            <person name="Haque M.S."/>
            <person name="Islam M.S."/>
            <person name="Emdad E.M."/>
            <person name="Islam M.M."/>
            <person name="Ahmed B."/>
            <person name="Halim A."/>
            <person name="Hossen Q.M.M."/>
            <person name="Hossain M.Z."/>
            <person name="Ahmed R."/>
            <person name="Khan M.M."/>
            <person name="Islam R."/>
            <person name="Rashid M.M."/>
            <person name="Khan S.A."/>
            <person name="Rahman M.S."/>
            <person name="Alam M."/>
        </authorList>
    </citation>
    <scope>NUCLEOTIDE SEQUENCE [LARGE SCALE GENOMIC DNA]</scope>
    <source>
        <strain evidence="2">cv. CVL-1</strain>
        <tissue evidence="1">Whole seedling</tissue>
    </source>
</reference>
<evidence type="ECO:0000313" key="1">
    <source>
        <dbReference type="EMBL" id="OMO96785.1"/>
    </source>
</evidence>
<evidence type="ECO:0000313" key="2">
    <source>
        <dbReference type="Proteomes" id="UP000188268"/>
    </source>
</evidence>
<proteinExistence type="predicted"/>
<organism evidence="1 2">
    <name type="scientific">Corchorus capsularis</name>
    <name type="common">Jute</name>
    <dbReference type="NCBI Taxonomy" id="210143"/>
    <lineage>
        <taxon>Eukaryota</taxon>
        <taxon>Viridiplantae</taxon>
        <taxon>Streptophyta</taxon>
        <taxon>Embryophyta</taxon>
        <taxon>Tracheophyta</taxon>
        <taxon>Spermatophyta</taxon>
        <taxon>Magnoliopsida</taxon>
        <taxon>eudicotyledons</taxon>
        <taxon>Gunneridae</taxon>
        <taxon>Pentapetalae</taxon>
        <taxon>rosids</taxon>
        <taxon>malvids</taxon>
        <taxon>Malvales</taxon>
        <taxon>Malvaceae</taxon>
        <taxon>Grewioideae</taxon>
        <taxon>Apeibeae</taxon>
        <taxon>Corchorus</taxon>
    </lineage>
</organism>